<proteinExistence type="inferred from homology"/>
<dbReference type="EMBL" id="KZ666096">
    <property type="protein sequence ID" value="PPR96226.1"/>
    <property type="molecule type" value="Genomic_DNA"/>
</dbReference>
<dbReference type="GO" id="GO:0008373">
    <property type="term" value="F:sialyltransferase activity"/>
    <property type="evidence" value="ECO:0007669"/>
    <property type="project" value="InterPro"/>
</dbReference>
<sequence length="517" mass="58220">MKRSFRPLISILMLVALAATLSCRIAIRGGSGGGFAVSAELETTRSSVLIQPPPIQNFNSTLLKFAAVDTGEAKSKLEIEQLLEGNFASQGRYRTFATWRRFNHHDVKARNSNGMPNCIAPMKRSFRPLISILMLVALAATLSCRIAIRGGSGGGFAVSAELETTRSSVLIQPPPIQNFNSTLLKFAAVDTGEAKSKLEIEQLLEGNFAGQGRYRTFATWRRFNHHDVKARNSNGMPVMLRSPKFYRYWLDFRRNLQNWARKRMFQPDIMMDLVTLVKVPIDSHNGLMSSDNKYKSCAVVGNSGILLNTDHGKFIDGHEAVIRLNNARTERFEKNVGSKTSISFVNSNILHLCARRDGCFCHPYGGNVPMVMYICQPVHFMDYLVCNSSHKAPLLITDPRFDMLCSRIVKYYSAKRFVEDTGKALSEWGSTHDGSMFHYSSGMQAVMLALGICDKVSIFGFGKLTLAKHHYHTNQKAELRLHDYEAEYAFYHDLVKNPRAIPFISDKFRFPPVVFYQ</sequence>
<evidence type="ECO:0000256" key="7">
    <source>
        <dbReference type="ARBA" id="ARBA00022989"/>
    </source>
</evidence>
<dbReference type="GO" id="GO:0000139">
    <property type="term" value="C:Golgi membrane"/>
    <property type="evidence" value="ECO:0007669"/>
    <property type="project" value="UniProtKB-SubCell"/>
</dbReference>
<evidence type="ECO:0000256" key="3">
    <source>
        <dbReference type="ARBA" id="ARBA00022676"/>
    </source>
</evidence>
<keyword evidence="3" id="KW-0328">Glycosyltransferase</keyword>
<evidence type="ECO:0000313" key="13">
    <source>
        <dbReference type="Proteomes" id="UP000239757"/>
    </source>
</evidence>
<name>A0A2P5WYQ8_GOSBA</name>
<evidence type="ECO:0000256" key="8">
    <source>
        <dbReference type="ARBA" id="ARBA00023034"/>
    </source>
</evidence>
<evidence type="ECO:0000256" key="5">
    <source>
        <dbReference type="ARBA" id="ARBA00022692"/>
    </source>
</evidence>
<comment type="subcellular location">
    <subcellularLocation>
        <location evidence="1">Golgi apparatus membrane</location>
        <topology evidence="1">Single-pass type II membrane protein</topology>
    </subcellularLocation>
</comment>
<keyword evidence="10" id="KW-0325">Glycoprotein</keyword>
<evidence type="ECO:0000256" key="4">
    <source>
        <dbReference type="ARBA" id="ARBA00022679"/>
    </source>
</evidence>
<feature type="signal peptide" evidence="11">
    <location>
        <begin position="1"/>
        <end position="20"/>
    </location>
</feature>
<keyword evidence="5" id="KW-0812">Transmembrane</keyword>
<evidence type="ECO:0008006" key="14">
    <source>
        <dbReference type="Google" id="ProtNLM"/>
    </source>
</evidence>
<comment type="similarity">
    <text evidence="2">Belongs to the glycosyltransferase 29 family.</text>
</comment>
<evidence type="ECO:0000256" key="1">
    <source>
        <dbReference type="ARBA" id="ARBA00004323"/>
    </source>
</evidence>
<keyword evidence="8" id="KW-0333">Golgi apparatus</keyword>
<dbReference type="Gene3D" id="3.90.1480.20">
    <property type="entry name" value="Glycosyl transferase family 29"/>
    <property type="match status" value="1"/>
</dbReference>
<dbReference type="InterPro" id="IPR038578">
    <property type="entry name" value="GT29-like_sf"/>
</dbReference>
<evidence type="ECO:0000313" key="12">
    <source>
        <dbReference type="EMBL" id="PPR96226.1"/>
    </source>
</evidence>
<keyword evidence="11" id="KW-0732">Signal</keyword>
<organism evidence="12 13">
    <name type="scientific">Gossypium barbadense</name>
    <name type="common">Sea Island cotton</name>
    <name type="synonym">Hibiscus barbadensis</name>
    <dbReference type="NCBI Taxonomy" id="3634"/>
    <lineage>
        <taxon>Eukaryota</taxon>
        <taxon>Viridiplantae</taxon>
        <taxon>Streptophyta</taxon>
        <taxon>Embryophyta</taxon>
        <taxon>Tracheophyta</taxon>
        <taxon>Spermatophyta</taxon>
        <taxon>Magnoliopsida</taxon>
        <taxon>eudicotyledons</taxon>
        <taxon>Gunneridae</taxon>
        <taxon>Pentapetalae</taxon>
        <taxon>rosids</taxon>
        <taxon>malvids</taxon>
        <taxon>Malvales</taxon>
        <taxon>Malvaceae</taxon>
        <taxon>Malvoideae</taxon>
        <taxon>Gossypium</taxon>
    </lineage>
</organism>
<keyword evidence="4" id="KW-0808">Transferase</keyword>
<accession>A0A2P5WYQ8</accession>
<evidence type="ECO:0000256" key="2">
    <source>
        <dbReference type="ARBA" id="ARBA00006003"/>
    </source>
</evidence>
<evidence type="ECO:0000256" key="6">
    <source>
        <dbReference type="ARBA" id="ARBA00022968"/>
    </source>
</evidence>
<keyword evidence="9" id="KW-0472">Membrane</keyword>
<dbReference type="InterPro" id="IPR001675">
    <property type="entry name" value="Glyco_trans_29"/>
</dbReference>
<dbReference type="Pfam" id="PF00777">
    <property type="entry name" value="Glyco_transf_29"/>
    <property type="match status" value="1"/>
</dbReference>
<evidence type="ECO:0000256" key="11">
    <source>
        <dbReference type="SAM" id="SignalP"/>
    </source>
</evidence>
<evidence type="ECO:0000256" key="9">
    <source>
        <dbReference type="ARBA" id="ARBA00023136"/>
    </source>
</evidence>
<dbReference type="OrthoDB" id="10264956at2759"/>
<evidence type="ECO:0000256" key="10">
    <source>
        <dbReference type="ARBA" id="ARBA00023180"/>
    </source>
</evidence>
<dbReference type="Proteomes" id="UP000239757">
    <property type="component" value="Unassembled WGS sequence"/>
</dbReference>
<reference evidence="12 13" key="1">
    <citation type="submission" date="2015-01" db="EMBL/GenBank/DDBJ databases">
        <title>Genome of allotetraploid Gossypium barbadense reveals genomic plasticity and fiber elongation in cotton evolution.</title>
        <authorList>
            <person name="Chen X."/>
            <person name="Liu X."/>
            <person name="Zhao B."/>
            <person name="Zheng H."/>
            <person name="Hu Y."/>
            <person name="Lu G."/>
            <person name="Yang C."/>
            <person name="Chen J."/>
            <person name="Shan C."/>
            <person name="Zhang L."/>
            <person name="Zhou Y."/>
            <person name="Wang L."/>
            <person name="Guo W."/>
            <person name="Bai Y."/>
            <person name="Ruan J."/>
            <person name="Shangguan X."/>
            <person name="Mao Y."/>
            <person name="Jiang J."/>
            <person name="Zhu Y."/>
            <person name="Lei J."/>
            <person name="Kang H."/>
            <person name="Chen S."/>
            <person name="He X."/>
            <person name="Wang R."/>
            <person name="Wang Y."/>
            <person name="Chen J."/>
            <person name="Wang L."/>
            <person name="Yu S."/>
            <person name="Wang B."/>
            <person name="Wei J."/>
            <person name="Song S."/>
            <person name="Lu X."/>
            <person name="Gao Z."/>
            <person name="Gu W."/>
            <person name="Deng X."/>
            <person name="Ma D."/>
            <person name="Wang S."/>
            <person name="Liang W."/>
            <person name="Fang L."/>
            <person name="Cai C."/>
            <person name="Zhu X."/>
            <person name="Zhou B."/>
            <person name="Zhang Y."/>
            <person name="Chen Z."/>
            <person name="Xu S."/>
            <person name="Zhu R."/>
            <person name="Wang S."/>
            <person name="Zhang T."/>
            <person name="Zhao G."/>
        </authorList>
    </citation>
    <scope>NUCLEOTIDE SEQUENCE [LARGE SCALE GENOMIC DNA]</scope>
    <source>
        <strain evidence="13">cv. Xinhai21</strain>
        <tissue evidence="12">Leaf</tissue>
    </source>
</reference>
<protein>
    <recommendedName>
        <fullName evidence="14">Sialyltransferase-like protein</fullName>
    </recommendedName>
</protein>
<feature type="chain" id="PRO_5015137055" description="Sialyltransferase-like protein" evidence="11">
    <location>
        <begin position="21"/>
        <end position="517"/>
    </location>
</feature>
<dbReference type="PANTHER" id="PTHR46779">
    <property type="entry name" value="BETA-1,6-GALACTOSYLTRANSFERASE GALT29A"/>
    <property type="match status" value="1"/>
</dbReference>
<dbReference type="PANTHER" id="PTHR46779:SF1">
    <property type="entry name" value="BETA-1,6-GALACTOSYLTRANSFERASE GALT29A"/>
    <property type="match status" value="1"/>
</dbReference>
<gene>
    <name evidence="12" type="ORF">GOBAR_AA24440</name>
</gene>
<keyword evidence="7" id="KW-1133">Transmembrane helix</keyword>
<dbReference type="CDD" id="cd19952">
    <property type="entry name" value="GT29"/>
    <property type="match status" value="1"/>
</dbReference>
<dbReference type="AlphaFoldDB" id="A0A2P5WYQ8"/>
<keyword evidence="6" id="KW-0735">Signal-anchor</keyword>
<dbReference type="PROSITE" id="PS51257">
    <property type="entry name" value="PROKAR_LIPOPROTEIN"/>
    <property type="match status" value="1"/>
</dbReference>